<dbReference type="Proteomes" id="UP000190306">
    <property type="component" value="Chromosome"/>
</dbReference>
<protein>
    <recommendedName>
        <fullName evidence="3">Integrase</fullName>
    </recommendedName>
</protein>
<organism evidence="1 2">
    <name type="scientific">Streptomyces antibioticus</name>
    <dbReference type="NCBI Taxonomy" id="1890"/>
    <lineage>
        <taxon>Bacteria</taxon>
        <taxon>Bacillati</taxon>
        <taxon>Actinomycetota</taxon>
        <taxon>Actinomycetes</taxon>
        <taxon>Kitasatosporales</taxon>
        <taxon>Streptomycetaceae</taxon>
        <taxon>Streptomyces</taxon>
    </lineage>
</organism>
<gene>
    <name evidence="1" type="ORF">AFM16_00325</name>
</gene>
<sequence>MPGDNPDRLCTQGAFGRLCEVAHHEGTIKKDIVRCLRRFVAHEAYHRLPHKIRPPVALANHLTTQRSFRLRVSHQRELPGLR</sequence>
<name>A0ABX3LU48_STRAT</name>
<comment type="caution">
    <text evidence="1">The sequence shown here is derived from an EMBL/GenBank/DDBJ whole genome shotgun (WGS) entry which is preliminary data.</text>
</comment>
<reference evidence="1 2" key="1">
    <citation type="submission" date="2015-07" db="EMBL/GenBank/DDBJ databases">
        <title>Draft Genome Sequence of Streptomyces antibioticus, IMRU 3720 reveals insights in the evolution of actinomycin biosynthetic gene clusters in Streptomyces.</title>
        <authorList>
            <person name="Crnovcic I."/>
            <person name="Ruckert C."/>
            <person name="Kalinowksi J."/>
            <person name="Keller U."/>
        </authorList>
    </citation>
    <scope>NUCLEOTIDE SEQUENCE [LARGE SCALE GENOMIC DNA]</scope>
    <source>
        <strain evidence="1 2">DSM 41481</strain>
    </source>
</reference>
<proteinExistence type="predicted"/>
<keyword evidence="2" id="KW-1185">Reference proteome</keyword>
<dbReference type="EMBL" id="LHQL01000001">
    <property type="protein sequence ID" value="OOQ54569.1"/>
    <property type="molecule type" value="Genomic_DNA"/>
</dbReference>
<evidence type="ECO:0008006" key="3">
    <source>
        <dbReference type="Google" id="ProtNLM"/>
    </source>
</evidence>
<evidence type="ECO:0000313" key="2">
    <source>
        <dbReference type="Proteomes" id="UP000190306"/>
    </source>
</evidence>
<evidence type="ECO:0000313" key="1">
    <source>
        <dbReference type="EMBL" id="OOQ54569.1"/>
    </source>
</evidence>
<accession>A0ABX3LU48</accession>